<feature type="compositionally biased region" description="Basic and acidic residues" evidence="4">
    <location>
        <begin position="12"/>
        <end position="59"/>
    </location>
</feature>
<dbReference type="InterPro" id="IPR044577">
    <property type="entry name" value="HIPP4/7/8/17/18/19"/>
</dbReference>
<keyword evidence="1" id="KW-0479">Metal-binding</keyword>
<accession>A0A1D1ZLF0</accession>
<keyword evidence="2" id="KW-0636">Prenylation</keyword>
<feature type="compositionally biased region" description="Low complexity" evidence="4">
    <location>
        <begin position="1"/>
        <end position="11"/>
    </location>
</feature>
<feature type="non-terminal residue" evidence="5">
    <location>
        <position position="1"/>
    </location>
</feature>
<evidence type="ECO:0000313" key="5">
    <source>
        <dbReference type="EMBL" id="JAT67796.1"/>
    </source>
</evidence>
<keyword evidence="2" id="KW-0449">Lipoprotein</keyword>
<dbReference type="AlphaFoldDB" id="A0A1D1ZLF0"/>
<name>A0A1D1ZLF0_9ARAE</name>
<evidence type="ECO:0000256" key="2">
    <source>
        <dbReference type="ARBA" id="ARBA00023289"/>
    </source>
</evidence>
<dbReference type="GO" id="GO:0046872">
    <property type="term" value="F:metal ion binding"/>
    <property type="evidence" value="ECO:0007669"/>
    <property type="project" value="UniProtKB-KW"/>
</dbReference>
<feature type="region of interest" description="Disordered" evidence="4">
    <location>
        <begin position="1"/>
        <end position="66"/>
    </location>
</feature>
<proteinExistence type="inferred from homology"/>
<dbReference type="EMBL" id="GDJX01000140">
    <property type="protein sequence ID" value="JAT67796.1"/>
    <property type="molecule type" value="Transcribed_RNA"/>
</dbReference>
<evidence type="ECO:0000256" key="1">
    <source>
        <dbReference type="ARBA" id="ARBA00022723"/>
    </source>
</evidence>
<gene>
    <name evidence="5" type="ORF">g.5296</name>
</gene>
<reference evidence="5" key="1">
    <citation type="submission" date="2015-07" db="EMBL/GenBank/DDBJ databases">
        <title>Transcriptome Assembly of Anthurium amnicola.</title>
        <authorList>
            <person name="Suzuki J."/>
        </authorList>
    </citation>
    <scope>NUCLEOTIDE SEQUENCE</scope>
</reference>
<evidence type="ECO:0000256" key="3">
    <source>
        <dbReference type="ARBA" id="ARBA00024045"/>
    </source>
</evidence>
<dbReference type="PANTHER" id="PTHR46195">
    <property type="entry name" value="HEAVY METAL-ASSOCIATED ISOPRENYLATED PLANT PROTEIN 7"/>
    <property type="match status" value="1"/>
</dbReference>
<sequence>RTGKHAVVVKAEPVEKKPADDKGKEEEKKAEGDKDKDKAAGGGDGQKEDGGGVEKEKEGGGGVEAVAVMPAGNDPAALAAAIMAEVTRNPIYYQYHYPKYQVEHPYTWESQPQLFSDENPNACSVM</sequence>
<dbReference type="PANTHER" id="PTHR46195:SF2">
    <property type="entry name" value="HEAVY METAL-ASSOCIATED ISOPRENYLATED PLANT PROTEIN 7"/>
    <property type="match status" value="1"/>
</dbReference>
<comment type="similarity">
    <text evidence="3">Belongs to the HIPP family.</text>
</comment>
<organism evidence="5">
    <name type="scientific">Anthurium amnicola</name>
    <dbReference type="NCBI Taxonomy" id="1678845"/>
    <lineage>
        <taxon>Eukaryota</taxon>
        <taxon>Viridiplantae</taxon>
        <taxon>Streptophyta</taxon>
        <taxon>Embryophyta</taxon>
        <taxon>Tracheophyta</taxon>
        <taxon>Spermatophyta</taxon>
        <taxon>Magnoliopsida</taxon>
        <taxon>Liliopsida</taxon>
        <taxon>Araceae</taxon>
        <taxon>Pothoideae</taxon>
        <taxon>Potheae</taxon>
        <taxon>Anthurium</taxon>
    </lineage>
</organism>
<protein>
    <submittedName>
        <fullName evidence="5">Uncharacterized protein</fullName>
    </submittedName>
</protein>
<evidence type="ECO:0000256" key="4">
    <source>
        <dbReference type="SAM" id="MobiDB-lite"/>
    </source>
</evidence>